<proteinExistence type="predicted"/>
<keyword evidence="3" id="KW-1185">Reference proteome</keyword>
<dbReference type="Proteomes" id="UP000317429">
    <property type="component" value="Chromosome"/>
</dbReference>
<feature type="compositionally biased region" description="Polar residues" evidence="1">
    <location>
        <begin position="84"/>
        <end position="106"/>
    </location>
</feature>
<dbReference type="AlphaFoldDB" id="A0A518DHG0"/>
<feature type="region of interest" description="Disordered" evidence="1">
    <location>
        <begin position="731"/>
        <end position="750"/>
    </location>
</feature>
<dbReference type="EMBL" id="CP036291">
    <property type="protein sequence ID" value="QDU90909.1"/>
    <property type="molecule type" value="Genomic_DNA"/>
</dbReference>
<evidence type="ECO:0000313" key="2">
    <source>
        <dbReference type="EMBL" id="QDU90909.1"/>
    </source>
</evidence>
<evidence type="ECO:0000313" key="3">
    <source>
        <dbReference type="Proteomes" id="UP000317429"/>
    </source>
</evidence>
<gene>
    <name evidence="2" type="ORF">Pla175_43220</name>
</gene>
<accession>A0A518DHG0</accession>
<feature type="compositionally biased region" description="Basic and acidic residues" evidence="1">
    <location>
        <begin position="158"/>
        <end position="170"/>
    </location>
</feature>
<name>A0A518DHG0_9BACT</name>
<feature type="region of interest" description="Disordered" evidence="1">
    <location>
        <begin position="932"/>
        <end position="954"/>
    </location>
</feature>
<sequence>MVSIANDVVTTAAMDVAFETLSEVADALRVRSITRSSETAGAKTTAVVSASTYDALTTAGSASDGEGVSTRSGGVASSKLDVESVQTTGVRQSSKTNAHITTTTPGVLTRTEALESRTTTKASTGSSSVGPVTSGPAGTASSMVVTTSASGVATDATKWSDTHRETDDGKVTVTAETGERTNTSSSSRSASLDVVTAPDGGSRSDGSFDVASSNAQKLDTRTDYIYPTDSGRTKTRTSRGHIDQSETVSGTGSLRDENGATTVELDGEPAVTRTGGYEFGDEASSTKSTPGAGDGEGSVERSKRTESLAGGFGKPEKAEILDESLLRELDGPARTYVDDQGRTVTLTSTDEGEGRVTQSVLREWDRRNETSWSTIAPYVNDDGEPGWETHETYSRDTDTGRESATTKIKGDLRTLDLESTSRFEHADGRIDRFETYQAATQDKAQRYELIEDSTENYLIRGFVSTYDAEHTETNGLATLGRFEAQSLRSTSDGTKQRDLWNEITPEGGPSYVWEETRRDSGTTKTVFVDEPGTYFDFVDSNGATQRSQTGKYTTVESTTTYGSTDVDVPDYSLDIQVAHHPYLVNGVSSGIGHGTDTREVRRTIEHVDETTTTVRYSPEETRTLSKEVRGWDHRRVAIDHTFVSDLAEGVFVGSSQRLVRDFRLDESDPDASYDILDIHVSINVREGVTPFQVTLLHGDGGEFEGEWIESNWDFDPSLPTNLVLGPGVTQYGSTGERDPSATFAPPPPPTPIGAGVTNPGILEAFVGGLAFGAVELANAAPLIDLDETANRLADRAGVPESTRTQTRIAANVGVGAGLTVFGGGANWLARGVALADRAEELGDRVELAGDIVQNGFTTQNTVSLMLEAAGVGPSVARRATDAVQDAGAKTRRQLNAAQAEVDAPRNKQPEVNSPCGAGGALGHLHVAAATGGGDCNVPPRPNAPSGAGAPQAAEVVAPKHPDDTFSITEQGFRDYPEGVPRPEGPFRLLDGDEYDAARKAANNANRKIRRDQGLVGQKVDVHELKPVKFNGSPTDPANKAILDRDLHRKEVTPWWNRLQNNIENGGGG</sequence>
<feature type="compositionally biased region" description="Low complexity" evidence="1">
    <location>
        <begin position="122"/>
        <end position="157"/>
    </location>
</feature>
<reference evidence="2 3" key="1">
    <citation type="submission" date="2019-02" db="EMBL/GenBank/DDBJ databases">
        <title>Deep-cultivation of Planctomycetes and their phenomic and genomic characterization uncovers novel biology.</title>
        <authorList>
            <person name="Wiegand S."/>
            <person name="Jogler M."/>
            <person name="Boedeker C."/>
            <person name="Pinto D."/>
            <person name="Vollmers J."/>
            <person name="Rivas-Marin E."/>
            <person name="Kohn T."/>
            <person name="Peeters S.H."/>
            <person name="Heuer A."/>
            <person name="Rast P."/>
            <person name="Oberbeckmann S."/>
            <person name="Bunk B."/>
            <person name="Jeske O."/>
            <person name="Meyerdierks A."/>
            <person name="Storesund J.E."/>
            <person name="Kallscheuer N."/>
            <person name="Luecker S."/>
            <person name="Lage O.M."/>
            <person name="Pohl T."/>
            <person name="Merkel B.J."/>
            <person name="Hornburger P."/>
            <person name="Mueller R.-W."/>
            <person name="Bruemmer F."/>
            <person name="Labrenz M."/>
            <person name="Spormann A.M."/>
            <person name="Op den Camp H."/>
            <person name="Overmann J."/>
            <person name="Amann R."/>
            <person name="Jetten M.S.M."/>
            <person name="Mascher T."/>
            <person name="Medema M.H."/>
            <person name="Devos D.P."/>
            <person name="Kaster A.-K."/>
            <person name="Ovreas L."/>
            <person name="Rohde M."/>
            <person name="Galperin M.Y."/>
            <person name="Jogler C."/>
        </authorList>
    </citation>
    <scope>NUCLEOTIDE SEQUENCE [LARGE SCALE GENOMIC DNA]</scope>
    <source>
        <strain evidence="2 3">Pla175</strain>
    </source>
</reference>
<evidence type="ECO:0000256" key="1">
    <source>
        <dbReference type="SAM" id="MobiDB-lite"/>
    </source>
</evidence>
<feature type="region of interest" description="Disordered" evidence="1">
    <location>
        <begin position="80"/>
        <end position="316"/>
    </location>
</feature>
<organism evidence="2 3">
    <name type="scientific">Pirellulimonas nuda</name>
    <dbReference type="NCBI Taxonomy" id="2528009"/>
    <lineage>
        <taxon>Bacteria</taxon>
        <taxon>Pseudomonadati</taxon>
        <taxon>Planctomycetota</taxon>
        <taxon>Planctomycetia</taxon>
        <taxon>Pirellulales</taxon>
        <taxon>Lacipirellulaceae</taxon>
        <taxon>Pirellulimonas</taxon>
    </lineage>
</organism>
<protein>
    <submittedName>
        <fullName evidence="2">Uncharacterized protein</fullName>
    </submittedName>
</protein>
<feature type="region of interest" description="Disordered" evidence="1">
    <location>
        <begin position="892"/>
        <end position="917"/>
    </location>
</feature>
<dbReference type="KEGG" id="pnd:Pla175_43220"/>